<comment type="caution">
    <text evidence="3">The sequence shown here is derived from an EMBL/GenBank/DDBJ whole genome shotgun (WGS) entry which is preliminary data.</text>
</comment>
<dbReference type="InterPro" id="IPR011256">
    <property type="entry name" value="Reg_factor_effector_dom_sf"/>
</dbReference>
<keyword evidence="1 3" id="KW-0238">DNA-binding</keyword>
<dbReference type="Pfam" id="PF13411">
    <property type="entry name" value="MerR_1"/>
    <property type="match status" value="1"/>
</dbReference>
<dbReference type="SUPFAM" id="SSF46955">
    <property type="entry name" value="Putative DNA-binding domain"/>
    <property type="match status" value="1"/>
</dbReference>
<feature type="domain" description="HTH merR-type" evidence="2">
    <location>
        <begin position="4"/>
        <end position="74"/>
    </location>
</feature>
<gene>
    <name evidence="3" type="ORF">FB559_4681</name>
</gene>
<keyword evidence="4" id="KW-1185">Reference proteome</keyword>
<dbReference type="SMART" id="SM00422">
    <property type="entry name" value="HTH_MERR"/>
    <property type="match status" value="1"/>
</dbReference>
<evidence type="ECO:0000256" key="1">
    <source>
        <dbReference type="ARBA" id="ARBA00023125"/>
    </source>
</evidence>
<dbReference type="PROSITE" id="PS50937">
    <property type="entry name" value="HTH_MERR_2"/>
    <property type="match status" value="1"/>
</dbReference>
<dbReference type="InterPro" id="IPR000551">
    <property type="entry name" value="MerR-type_HTH_dom"/>
</dbReference>
<dbReference type="CDD" id="cd01107">
    <property type="entry name" value="HTH_BmrR"/>
    <property type="match status" value="1"/>
</dbReference>
<dbReference type="OrthoDB" id="7849865at2"/>
<dbReference type="SUPFAM" id="SSF55136">
    <property type="entry name" value="Probable bacterial effector-binding domain"/>
    <property type="match status" value="1"/>
</dbReference>
<dbReference type="GO" id="GO:0003700">
    <property type="term" value="F:DNA-binding transcription factor activity"/>
    <property type="evidence" value="ECO:0007669"/>
    <property type="project" value="InterPro"/>
</dbReference>
<dbReference type="InterPro" id="IPR010499">
    <property type="entry name" value="AraC_E-bd"/>
</dbReference>
<proteinExistence type="predicted"/>
<dbReference type="SMART" id="SM00871">
    <property type="entry name" value="AraC_E_bind"/>
    <property type="match status" value="1"/>
</dbReference>
<dbReference type="EMBL" id="VFOZ01000001">
    <property type="protein sequence ID" value="TQL99028.1"/>
    <property type="molecule type" value="Genomic_DNA"/>
</dbReference>
<evidence type="ECO:0000313" key="4">
    <source>
        <dbReference type="Proteomes" id="UP000316096"/>
    </source>
</evidence>
<dbReference type="GO" id="GO:0003677">
    <property type="term" value="F:DNA binding"/>
    <property type="evidence" value="ECO:0007669"/>
    <property type="project" value="UniProtKB-KW"/>
</dbReference>
<dbReference type="AlphaFoldDB" id="A0A543CPJ4"/>
<dbReference type="Pfam" id="PF06445">
    <property type="entry name" value="GyrI-like"/>
    <property type="match status" value="1"/>
</dbReference>
<evidence type="ECO:0000313" key="3">
    <source>
        <dbReference type="EMBL" id="TQL99028.1"/>
    </source>
</evidence>
<dbReference type="RefSeq" id="WP_141957558.1">
    <property type="nucleotide sequence ID" value="NZ_VFOZ01000001.1"/>
</dbReference>
<dbReference type="Gene3D" id="3.20.80.10">
    <property type="entry name" value="Regulatory factor, effector binding domain"/>
    <property type="match status" value="1"/>
</dbReference>
<accession>A0A543CPJ4</accession>
<dbReference type="InterPro" id="IPR009061">
    <property type="entry name" value="DNA-bd_dom_put_sf"/>
</dbReference>
<dbReference type="InterPro" id="IPR047057">
    <property type="entry name" value="MerR_fam"/>
</dbReference>
<dbReference type="PANTHER" id="PTHR30204:SF97">
    <property type="entry name" value="MERR FAMILY REGULATORY PROTEIN"/>
    <property type="match status" value="1"/>
</dbReference>
<dbReference type="PANTHER" id="PTHR30204">
    <property type="entry name" value="REDOX-CYCLING DRUG-SENSING TRANSCRIPTIONAL ACTIVATOR SOXR"/>
    <property type="match status" value="1"/>
</dbReference>
<evidence type="ECO:0000259" key="2">
    <source>
        <dbReference type="PROSITE" id="PS50937"/>
    </source>
</evidence>
<organism evidence="3 4">
    <name type="scientific">Actinoallomurus bryophytorum</name>
    <dbReference type="NCBI Taxonomy" id="1490222"/>
    <lineage>
        <taxon>Bacteria</taxon>
        <taxon>Bacillati</taxon>
        <taxon>Actinomycetota</taxon>
        <taxon>Actinomycetes</taxon>
        <taxon>Streptosporangiales</taxon>
        <taxon>Thermomonosporaceae</taxon>
        <taxon>Actinoallomurus</taxon>
    </lineage>
</organism>
<dbReference type="InterPro" id="IPR029442">
    <property type="entry name" value="GyrI-like"/>
</dbReference>
<protein>
    <submittedName>
        <fullName evidence="3">DNA-binding transcriptional MerR regulator</fullName>
    </submittedName>
</protein>
<sequence>MRKGLTIGDFSQITHLSVKTLRRYHEAGLLEPDEVDPHTGYRYYSTAQVPEAQVIRRFRDLGMPVREIGAVLATGDPDARSALIAGHLARLEEQLDQTRSAVTSLRRLLRPARPPIEVELRAAPPMTVAAIRSTVDLGEVLGWYDGAMTELEQVLRGLHLEPSGPGGGLYDNALFTDERGEAVVFVPVAEPPAAGRVHPFVVPAAELAVTVHRGPHDDIDISYGALGTYVAEHALAVAGPVREYYLVGPRDTGDAAAWRTEIGWPVFRTSAG</sequence>
<dbReference type="Proteomes" id="UP000316096">
    <property type="component" value="Unassembled WGS sequence"/>
</dbReference>
<name>A0A543CPJ4_9ACTN</name>
<reference evidence="3 4" key="1">
    <citation type="submission" date="2019-06" db="EMBL/GenBank/DDBJ databases">
        <title>Sequencing the genomes of 1000 actinobacteria strains.</title>
        <authorList>
            <person name="Klenk H.-P."/>
        </authorList>
    </citation>
    <scope>NUCLEOTIDE SEQUENCE [LARGE SCALE GENOMIC DNA]</scope>
    <source>
        <strain evidence="3 4">DSM 102200</strain>
    </source>
</reference>
<dbReference type="Gene3D" id="1.10.1660.10">
    <property type="match status" value="1"/>
</dbReference>